<sequence>MPTLKTPLSRHRAFYTGTITLHLLFMISCYIIALESSISPSTCSINTVPTAVTLVFLVAMAYTAHDKRGIFRGSLEKYGVAITVLWCAMVGVNAILMGRNGGVCIALVIGNTLRSVLSALVCLKGGGWADGVFGSITALGV</sequence>
<feature type="transmembrane region" description="Helical" evidence="1">
    <location>
        <begin position="45"/>
        <end position="65"/>
    </location>
</feature>
<organism evidence="2 3">
    <name type="scientific">Tuber aestivum</name>
    <name type="common">summer truffle</name>
    <dbReference type="NCBI Taxonomy" id="59557"/>
    <lineage>
        <taxon>Eukaryota</taxon>
        <taxon>Fungi</taxon>
        <taxon>Dikarya</taxon>
        <taxon>Ascomycota</taxon>
        <taxon>Pezizomycotina</taxon>
        <taxon>Pezizomycetes</taxon>
        <taxon>Pezizales</taxon>
        <taxon>Tuberaceae</taxon>
        <taxon>Tuber</taxon>
    </lineage>
</organism>
<keyword evidence="3" id="KW-1185">Reference proteome</keyword>
<dbReference type="Proteomes" id="UP001412239">
    <property type="component" value="Unassembled WGS sequence"/>
</dbReference>
<reference evidence="2" key="1">
    <citation type="submission" date="2015-10" db="EMBL/GenBank/DDBJ databases">
        <authorList>
            <person name="Regsiter A."/>
            <person name="william w."/>
        </authorList>
    </citation>
    <scope>NUCLEOTIDE SEQUENCE</scope>
    <source>
        <strain evidence="2">Montdore</strain>
    </source>
</reference>
<proteinExistence type="predicted"/>
<keyword evidence="1" id="KW-0472">Membrane</keyword>
<evidence type="ECO:0000313" key="2">
    <source>
        <dbReference type="EMBL" id="CUS13614.1"/>
    </source>
</evidence>
<feature type="transmembrane region" description="Helical" evidence="1">
    <location>
        <begin position="77"/>
        <end position="97"/>
    </location>
</feature>
<dbReference type="PROSITE" id="PS51257">
    <property type="entry name" value="PROKAR_LIPOPROTEIN"/>
    <property type="match status" value="1"/>
</dbReference>
<accession>A0A292Q2H0</accession>
<feature type="transmembrane region" description="Helical" evidence="1">
    <location>
        <begin position="12"/>
        <end position="33"/>
    </location>
</feature>
<gene>
    <name evidence="2" type="ORF">GSTUAT00002323001</name>
</gene>
<protein>
    <submittedName>
        <fullName evidence="2">Uncharacterized protein</fullName>
    </submittedName>
</protein>
<dbReference type="EMBL" id="LN890970">
    <property type="protein sequence ID" value="CUS13614.1"/>
    <property type="molecule type" value="Genomic_DNA"/>
</dbReference>
<evidence type="ECO:0000256" key="1">
    <source>
        <dbReference type="SAM" id="Phobius"/>
    </source>
</evidence>
<keyword evidence="1" id="KW-1133">Transmembrane helix</keyword>
<keyword evidence="1" id="KW-0812">Transmembrane</keyword>
<name>A0A292Q2H0_9PEZI</name>
<evidence type="ECO:0000313" key="3">
    <source>
        <dbReference type="Proteomes" id="UP001412239"/>
    </source>
</evidence>
<dbReference type="AlphaFoldDB" id="A0A292Q2H0"/>